<dbReference type="EMBL" id="JBJQND010000006">
    <property type="protein sequence ID" value="KAL3874051.1"/>
    <property type="molecule type" value="Genomic_DNA"/>
</dbReference>
<feature type="compositionally biased region" description="Polar residues" evidence="1">
    <location>
        <begin position="105"/>
        <end position="124"/>
    </location>
</feature>
<dbReference type="InterPro" id="IPR029246">
    <property type="entry name" value="TALPID3"/>
</dbReference>
<feature type="compositionally biased region" description="Polar residues" evidence="1">
    <location>
        <begin position="164"/>
        <end position="184"/>
    </location>
</feature>
<feature type="compositionally biased region" description="Polar residues" evidence="1">
    <location>
        <begin position="775"/>
        <end position="785"/>
    </location>
</feature>
<keyword evidence="3" id="KW-1185">Reference proteome</keyword>
<feature type="compositionally biased region" description="Basic and acidic residues" evidence="1">
    <location>
        <begin position="483"/>
        <end position="500"/>
    </location>
</feature>
<feature type="region of interest" description="Disordered" evidence="1">
    <location>
        <begin position="697"/>
        <end position="821"/>
    </location>
</feature>
<sequence>MADAKMIKNGAKPGSSQAHPSNMLEILSVTDAAVKALNKSTHSQSSTSSKGSIKSHHSEVSRGPIWSEKSQNGNRCYKNKGPLLGIPAQGKEQEDNSIDSGIIKTYTTSENTKSSKGNVHQNGIFSEAEHHDKSSDESTTASDVLIRSTLADQPDRTIHEVDMSATSKCSKTSFGVDNFNSSGPQKVKIAAKHLREIKSPIEDDRSSQASGDSQSYQTTRITKGKPFPREAIDGAEIVRSDPNKKISLPSKNGELSSKSHSQRNENRNSQNFQETEKVARYKEEKVRKEETLPRDKTSGYFNGENGKILSKANHINSLEKPEADGDKNGSHEILPREITEKRTEHEQKEEKGQHTATDKEDKSGPLKCTSKYYIERHTPKKNIKDGLRRNTELPEKKNLLQELEDSVDIIPQREGHDSSSSSSQPEIVTIPERIVTVSARTSVSPSPLGRDNDSLMNTPPALDWQQDRYRKLESSYATHGHPGKVEGHASIEEDGHDKQQGRFYFSRGHYLKQGAPVSGADAPDQLKGQDDVQISQFKLTDKQRLAKGALANRNNNAGPVKRKVQPKFISRESKPDSSGSSSALMKPQENTGHTTEAITAAVAASAAVAATQPFLKAQSDLEAKMAQILNKMTEGQSTEHQKTKTSEEESEKIKALEKQLHDLTEKRIEYLENLQQQQIAMQAHLLSLTRDFPSSRYTRSSTAIRSPSRSPEPQKKQCTVISQPKKAFSKTTVSKATPCGEKKHVSRVDVDDSSPLDTPAPRLRAPKPVAFDSSDIVTRSRTHSPQRTDKDLGILEQILDYAGSPGTQKIAQRSRSPVREP</sequence>
<feature type="compositionally biased region" description="Basic and acidic residues" evidence="1">
    <location>
        <begin position="317"/>
        <end position="364"/>
    </location>
</feature>
<dbReference type="AlphaFoldDB" id="A0ABD3WKK9"/>
<gene>
    <name evidence="2" type="ORF">ACJMK2_037115</name>
</gene>
<feature type="compositionally biased region" description="Basic and acidic residues" evidence="1">
    <location>
        <begin position="373"/>
        <end position="399"/>
    </location>
</feature>
<dbReference type="Proteomes" id="UP001634394">
    <property type="component" value="Unassembled WGS sequence"/>
</dbReference>
<feature type="compositionally biased region" description="Polar residues" evidence="1">
    <location>
        <begin position="576"/>
        <end position="592"/>
    </location>
</feature>
<feature type="compositionally biased region" description="Basic and acidic residues" evidence="1">
    <location>
        <begin position="637"/>
        <end position="651"/>
    </location>
</feature>
<feature type="region of interest" description="Disordered" evidence="1">
    <location>
        <begin position="1"/>
        <end position="24"/>
    </location>
</feature>
<feature type="compositionally biased region" description="Basic and acidic residues" evidence="1">
    <location>
        <begin position="193"/>
        <end position="206"/>
    </location>
</feature>
<comment type="caution">
    <text evidence="2">The sequence shown here is derived from an EMBL/GenBank/DDBJ whole genome shotgun (WGS) entry which is preliminary data.</text>
</comment>
<feature type="compositionally biased region" description="Basic and acidic residues" evidence="1">
    <location>
        <begin position="127"/>
        <end position="136"/>
    </location>
</feature>
<feature type="compositionally biased region" description="Basic and acidic residues" evidence="1">
    <location>
        <begin position="227"/>
        <end position="244"/>
    </location>
</feature>
<evidence type="ECO:0000256" key="1">
    <source>
        <dbReference type="SAM" id="MobiDB-lite"/>
    </source>
</evidence>
<proteinExistence type="predicted"/>
<feature type="compositionally biased region" description="Polar residues" evidence="1">
    <location>
        <begin position="805"/>
        <end position="815"/>
    </location>
</feature>
<feature type="compositionally biased region" description="Polar residues" evidence="1">
    <location>
        <begin position="249"/>
        <end position="259"/>
    </location>
</feature>
<feature type="compositionally biased region" description="Polar residues" evidence="1">
    <location>
        <begin position="207"/>
        <end position="221"/>
    </location>
</feature>
<feature type="region of interest" description="Disordered" evidence="1">
    <location>
        <begin position="549"/>
        <end position="592"/>
    </location>
</feature>
<feature type="non-terminal residue" evidence="2">
    <location>
        <position position="821"/>
    </location>
</feature>
<evidence type="ECO:0000313" key="2">
    <source>
        <dbReference type="EMBL" id="KAL3874051.1"/>
    </source>
</evidence>
<reference evidence="2 3" key="1">
    <citation type="submission" date="2024-11" db="EMBL/GenBank/DDBJ databases">
        <title>Chromosome-level genome assembly of the freshwater bivalve Anodonta woodiana.</title>
        <authorList>
            <person name="Chen X."/>
        </authorList>
    </citation>
    <scope>NUCLEOTIDE SEQUENCE [LARGE SCALE GENOMIC DNA]</scope>
    <source>
        <strain evidence="2">MN2024</strain>
        <tissue evidence="2">Gills</tissue>
    </source>
</reference>
<evidence type="ECO:0000313" key="3">
    <source>
        <dbReference type="Proteomes" id="UP001634394"/>
    </source>
</evidence>
<protein>
    <submittedName>
        <fullName evidence="2">Uncharacterized protein</fullName>
    </submittedName>
</protein>
<feature type="compositionally biased region" description="Basic and acidic residues" evidence="1">
    <location>
        <begin position="153"/>
        <end position="162"/>
    </location>
</feature>
<dbReference type="Pfam" id="PF15324">
    <property type="entry name" value="TALPID3"/>
    <property type="match status" value="1"/>
</dbReference>
<feature type="region of interest" description="Disordered" evidence="1">
    <location>
        <begin position="476"/>
        <end position="508"/>
    </location>
</feature>
<name>A0ABD3WKK9_SINWO</name>
<dbReference type="PANTHER" id="PTHR15721:SF2">
    <property type="entry name" value="PROTEIN TALPID3"/>
    <property type="match status" value="1"/>
</dbReference>
<feature type="compositionally biased region" description="Low complexity" evidence="1">
    <location>
        <begin position="39"/>
        <end position="52"/>
    </location>
</feature>
<feature type="compositionally biased region" description="Polar residues" evidence="1">
    <location>
        <begin position="697"/>
        <end position="722"/>
    </location>
</feature>
<feature type="compositionally biased region" description="Basic and acidic residues" evidence="1">
    <location>
        <begin position="740"/>
        <end position="750"/>
    </location>
</feature>
<accession>A0ABD3WKK9</accession>
<dbReference type="PANTHER" id="PTHR15721">
    <property type="entry name" value="KIAA0586 PROTEIN"/>
    <property type="match status" value="1"/>
</dbReference>
<feature type="compositionally biased region" description="Basic and acidic residues" evidence="1">
    <location>
        <begin position="274"/>
        <end position="297"/>
    </location>
</feature>
<organism evidence="2 3">
    <name type="scientific">Sinanodonta woodiana</name>
    <name type="common">Chinese pond mussel</name>
    <name type="synonym">Anodonta woodiana</name>
    <dbReference type="NCBI Taxonomy" id="1069815"/>
    <lineage>
        <taxon>Eukaryota</taxon>
        <taxon>Metazoa</taxon>
        <taxon>Spiralia</taxon>
        <taxon>Lophotrochozoa</taxon>
        <taxon>Mollusca</taxon>
        <taxon>Bivalvia</taxon>
        <taxon>Autobranchia</taxon>
        <taxon>Heteroconchia</taxon>
        <taxon>Palaeoheterodonta</taxon>
        <taxon>Unionida</taxon>
        <taxon>Unionoidea</taxon>
        <taxon>Unionidae</taxon>
        <taxon>Unioninae</taxon>
        <taxon>Sinanodonta</taxon>
    </lineage>
</organism>
<feature type="region of interest" description="Disordered" evidence="1">
    <location>
        <begin position="632"/>
        <end position="651"/>
    </location>
</feature>
<feature type="region of interest" description="Disordered" evidence="1">
    <location>
        <begin position="37"/>
        <end position="462"/>
    </location>
</feature>